<name>A0A8S9YI35_9TREM</name>
<comment type="caution">
    <text evidence="1">The sequence shown here is derived from an EMBL/GenBank/DDBJ whole genome shotgun (WGS) entry which is preliminary data.</text>
</comment>
<keyword evidence="2" id="KW-1185">Reference proteome</keyword>
<dbReference type="AlphaFoldDB" id="A0A8S9YI35"/>
<evidence type="ECO:0000313" key="1">
    <source>
        <dbReference type="EMBL" id="KAF7234137.1"/>
    </source>
</evidence>
<gene>
    <name evidence="1" type="ORF">EG68_12453</name>
</gene>
<protein>
    <submittedName>
        <fullName evidence="1">Uncharacterized protein</fullName>
    </submittedName>
</protein>
<evidence type="ECO:0000313" key="2">
    <source>
        <dbReference type="Proteomes" id="UP000822476"/>
    </source>
</evidence>
<proteinExistence type="predicted"/>
<sequence>MDGFYGSTDSAMPCSIMLKVADSITSDVLNQKVSICEYRVIKCVVWQVTYVFCKL</sequence>
<organism evidence="1 2">
    <name type="scientific">Paragonimus skrjabini miyazakii</name>
    <dbReference type="NCBI Taxonomy" id="59628"/>
    <lineage>
        <taxon>Eukaryota</taxon>
        <taxon>Metazoa</taxon>
        <taxon>Spiralia</taxon>
        <taxon>Lophotrochozoa</taxon>
        <taxon>Platyhelminthes</taxon>
        <taxon>Trematoda</taxon>
        <taxon>Digenea</taxon>
        <taxon>Plagiorchiida</taxon>
        <taxon>Troglotremata</taxon>
        <taxon>Troglotrematidae</taxon>
        <taxon>Paragonimus</taxon>
    </lineage>
</organism>
<reference evidence="1" key="1">
    <citation type="submission" date="2019-07" db="EMBL/GenBank/DDBJ databases">
        <title>Annotation for the trematode Paragonimus miyazaki's.</title>
        <authorList>
            <person name="Choi Y.-J."/>
        </authorList>
    </citation>
    <scope>NUCLEOTIDE SEQUENCE</scope>
    <source>
        <strain evidence="1">Japan</strain>
    </source>
</reference>
<dbReference type="Proteomes" id="UP000822476">
    <property type="component" value="Unassembled WGS sequence"/>
</dbReference>
<dbReference type="EMBL" id="JTDE01012055">
    <property type="protein sequence ID" value="KAF7234137.1"/>
    <property type="molecule type" value="Genomic_DNA"/>
</dbReference>
<accession>A0A8S9YI35</accession>